<feature type="compositionally biased region" description="Low complexity" evidence="6">
    <location>
        <begin position="1958"/>
        <end position="1971"/>
    </location>
</feature>
<dbReference type="InterPro" id="IPR031801">
    <property type="entry name" value="VIR_N"/>
</dbReference>
<keyword evidence="3" id="KW-0507">mRNA processing</keyword>
<comment type="caution">
    <text evidence="8">The sequence shown here is derived from an EMBL/GenBank/DDBJ whole genome shotgun (WGS) entry which is preliminary data.</text>
</comment>
<feature type="compositionally biased region" description="Pro residues" evidence="6">
    <location>
        <begin position="1945"/>
        <end position="1957"/>
    </location>
</feature>
<dbReference type="GO" id="GO:0036396">
    <property type="term" value="C:RNA N6-methyladenosine methyltransferase complex"/>
    <property type="evidence" value="ECO:0007669"/>
    <property type="project" value="TreeGrafter"/>
</dbReference>
<evidence type="ECO:0000256" key="3">
    <source>
        <dbReference type="ARBA" id="ARBA00022664"/>
    </source>
</evidence>
<dbReference type="GO" id="GO:0008380">
    <property type="term" value="P:RNA splicing"/>
    <property type="evidence" value="ECO:0007669"/>
    <property type="project" value="UniProtKB-KW"/>
</dbReference>
<evidence type="ECO:0000256" key="4">
    <source>
        <dbReference type="ARBA" id="ARBA00023187"/>
    </source>
</evidence>
<feature type="region of interest" description="Disordered" evidence="6">
    <location>
        <begin position="1836"/>
        <end position="1901"/>
    </location>
</feature>
<evidence type="ECO:0000256" key="1">
    <source>
        <dbReference type="ARBA" id="ARBA00004123"/>
    </source>
</evidence>
<feature type="compositionally biased region" description="Low complexity" evidence="6">
    <location>
        <begin position="1932"/>
        <end position="1944"/>
    </location>
</feature>
<accession>A0A5N5JK26</accession>
<comment type="subcellular location">
    <subcellularLocation>
        <location evidence="1">Nucleus</location>
    </subcellularLocation>
</comment>
<gene>
    <name evidence="8" type="ORF">DKX38_023938</name>
</gene>
<feature type="compositionally biased region" description="Polar residues" evidence="6">
    <location>
        <begin position="1882"/>
        <end position="1899"/>
    </location>
</feature>
<evidence type="ECO:0000256" key="6">
    <source>
        <dbReference type="SAM" id="MobiDB-lite"/>
    </source>
</evidence>
<comment type="similarity">
    <text evidence="2">Belongs to the vir family.</text>
</comment>
<dbReference type="Proteomes" id="UP000326939">
    <property type="component" value="Chromosome 16"/>
</dbReference>
<feature type="region of interest" description="Disordered" evidence="6">
    <location>
        <begin position="1741"/>
        <end position="1780"/>
    </location>
</feature>
<dbReference type="EMBL" id="VDCV01000016">
    <property type="protein sequence ID" value="KAB5519619.1"/>
    <property type="molecule type" value="Genomic_DNA"/>
</dbReference>
<evidence type="ECO:0000313" key="8">
    <source>
        <dbReference type="EMBL" id="KAB5519619.1"/>
    </source>
</evidence>
<keyword evidence="4" id="KW-0508">mRNA splicing</keyword>
<keyword evidence="9" id="KW-1185">Reference proteome</keyword>
<dbReference type="GO" id="GO:0005634">
    <property type="term" value="C:nucleus"/>
    <property type="evidence" value="ECO:0007669"/>
    <property type="project" value="UniProtKB-SubCell"/>
</dbReference>
<dbReference type="PANTHER" id="PTHR23185:SF0">
    <property type="entry name" value="PROTEIN VIRILIZER HOMOLOG"/>
    <property type="match status" value="1"/>
</dbReference>
<dbReference type="PANTHER" id="PTHR23185">
    <property type="entry name" value="PROTEIN VIRILIZER HOMOLOG"/>
    <property type="match status" value="1"/>
</dbReference>
<protein>
    <recommendedName>
        <fullName evidence="7">Virilizer N-terminal domain-containing protein</fullName>
    </recommendedName>
</protein>
<proteinExistence type="inferred from homology"/>
<reference evidence="9" key="1">
    <citation type="journal article" date="2019" name="Gigascience">
        <title>De novo genome assembly of the endangered Acer yangbiense, a plant species with extremely small populations endemic to Yunnan Province, China.</title>
        <authorList>
            <person name="Yang J."/>
            <person name="Wariss H.M."/>
            <person name="Tao L."/>
            <person name="Zhang R."/>
            <person name="Yun Q."/>
            <person name="Hollingsworth P."/>
            <person name="Dao Z."/>
            <person name="Luo G."/>
            <person name="Guo H."/>
            <person name="Ma Y."/>
            <person name="Sun W."/>
        </authorList>
    </citation>
    <scope>NUCLEOTIDE SEQUENCE [LARGE SCALE GENOMIC DNA]</scope>
    <source>
        <strain evidence="9">cv. br00</strain>
    </source>
</reference>
<keyword evidence="5" id="KW-0539">Nucleus</keyword>
<feature type="region of interest" description="Disordered" evidence="6">
    <location>
        <begin position="1919"/>
        <end position="1974"/>
    </location>
</feature>
<sequence>MGRPEPSVLFSQTFVHPQLDEYVDEVLFAEPIVITACEFLEQNASSASQALSLLGATSPPSFALEVFVKCEGETRFRRLCQPFLYSHSSSHVLEVEVAVVTNHLVVRGSYRSLSLVIYGNTAEDLGQFNIEFDDSSLTNLVSSAEGKLEDLPLAFHSTNRTIEDSLSSLNVLSLPVAASHISAEVKQFLQLILKLLELPNLSDSVHRVLSTVVKAVCSFVTRDLCCETVNQKHIKRCGSKNFEELQHVINEARNELLQVLGQGLGDESAGLLADCMFLESEADLATSKQLVDMLSQYFCFERNSTNVGACQLSQNKSVILGLSLALLLCSGRESCFHFVNSGGMEQLVHIFSDEVQNSSAIILLSLGAIEQATRHPIGCEGFLGWWPREDENIPSGSSKGYSQLLKLVLQRPQHDVASLATYVLHRLRFYEVVSRYELSVLSALGGLSAHGRVTIVTSAMLNSAKSQLRMLLKLINLRGPIEDPSIAASASRSLIIGQTEGLLSYKATSNLVGSSHCCFSNWDIDSHLLTLLKERGFLPLSAALLSSSILRSEAVDAMDMFVDIASTIGAILLSLLMCRSGLIFLLNYPELCTTLIDALRGVGGMSREECVPLRYASVLLSKGFVCSPHEVGVIVETHLRVVNAIDRLLISTPHPEEFLWVLWELCGLSRSDCGRQALLVLGYFPEAISILIEALHSVKESEPVASGASPINLAIFHSAAEIFEVIVTDSTASSLDSWIGHAMELHKALHKALHSSSPGSNRKDTPTRLLEWFDAGVVYHKNGAIGLLRYSAVLASGGDAHLTSTNILVADLTDVEQIVGDALGSSDINVMDNLGKLVSDKSFEDNPLRDSSIAQMTTAIRILAFVSENSTVAAALYDEGALIVIYAILIKCSLMLERSSNSYDYLVDEGTERNSTSDLLLERNREQSLVDLLVPSLVLLINLLQKLQEAKEQHRNTKLMNALLRLHREVSPKLAASAADLSSPYPGSALGFGAVCHLVVSALTCWPLYGWTPGLFHSLLANVQATSLLALGPKETCSLLCLLNDLFPEEGVWLWKNGMPLLSALRKLAVGTLLGPQKEKQVDWYLETSHREKLLNQLTPHLDKIAQIIEHYAISALVVIQDMLRVFIIRIACQKTEYASLLLQPILCCIRNHLSDLTSPSEIDAYKVYRYLDFLASILEHPSAKELLLEEGIAEMLTQVLERCLVAIGSDGKQIPDSKISAKSGFTLISWCCPVFKSFSLLCVPQTSLPYPMRHDLHSSASLSAKDCSLILPNLLKFCQVLPVGKELLSCLAFFKDLGSCNEGQSACVTTLHQINTSIEEHESGKGQEGNGNYNLDDIEWRKCPLLSCWIRLSESVDSKDDASICAIEAVTMLSIGALCFCLDSKCICDDCMRYETPLTSVTKCTEQTRIIIGPLSIKLTVSCSSLSNLNLNGVTAMKNLFGIHDDMDGTDSSPENISFILEMITLLSSKLNDDAYLATDMRESLYQASDSAKSLLLLLQKPTISVTIDDIMSSGGIQSLPSNELLVHSRINQMADGTAEKFDGYLYLGGLGDKFLWECPETLPDRLSQNPSMKRKLSSLDGSGKRVKGETSVAEATGQNAFSRGMGSSTAPSGPTRRDTFRQRKPNTSRPPSMHVDDYVARERSVDGVSNSNVIAIQRVGSTSGRPPSIHVDEFMARQRERQNPMVAVVGEPSALGIDIVFDGEESESDDKLPFPQPDDNLEQLATAIVDQSSPHSIVEETESDVNENNQFSHSRPPLASHVDENTQSEFSSRMSVSRPEMLLTREPSVSSDKKFFEQHDDAKNTIKTSNGFDSISAASTSGFPLQIPVDSRMPPQNFYMKNSLQHSSGSRGFYDSKIPLNQPPLPPMPPPAMSSMIPQNHDSGPTQSSPYVNSGTEVQPPLPAAFQVQSDYLSAYGSNPSIQMPDSKYSRASISSPSGSAGPHPPLPPTPPPFSSSPYNLPSLNPSTSQSSVFAVGTNELPQTSTSPLTDPRLGNLSVSGASLLSYMPPLMPPMVFSRQATIPATPYGSTPTQQQGESPNVLQNLSIPQPSVQLIHQLQPLQPPLRRPPQPTQHLWPLAQSSQQLEQGGSLQSPIQMQGHQLQMLQQPQPPSVHTHYQVQQQELSQSRQQLVEHAQPHVIRQQGDVSSQQQQDLGMSLQEYFKDPKAITSLLSNKEELCRLLEQHPKLMQMLQERLGQQ</sequence>
<dbReference type="GO" id="GO:0006397">
    <property type="term" value="P:mRNA processing"/>
    <property type="evidence" value="ECO:0007669"/>
    <property type="project" value="UniProtKB-KW"/>
</dbReference>
<feature type="domain" description="Virilizer N-terminal" evidence="7">
    <location>
        <begin position="8"/>
        <end position="122"/>
    </location>
</feature>
<feature type="region of interest" description="Disordered" evidence="6">
    <location>
        <begin position="1567"/>
        <end position="1640"/>
    </location>
</feature>
<name>A0A5N5JK26_9ROSI</name>
<feature type="compositionally biased region" description="Polar residues" evidence="6">
    <location>
        <begin position="1841"/>
        <end position="1852"/>
    </location>
</feature>
<dbReference type="Pfam" id="PF15912">
    <property type="entry name" value="VIR_N"/>
    <property type="match status" value="1"/>
</dbReference>
<feature type="compositionally biased region" description="Pro residues" evidence="6">
    <location>
        <begin position="1863"/>
        <end position="1874"/>
    </location>
</feature>
<evidence type="ECO:0000259" key="7">
    <source>
        <dbReference type="Pfam" id="PF15912"/>
    </source>
</evidence>
<feature type="compositionally biased region" description="Polar residues" evidence="6">
    <location>
        <begin position="1767"/>
        <end position="1777"/>
    </location>
</feature>
<evidence type="ECO:0000313" key="9">
    <source>
        <dbReference type="Proteomes" id="UP000326939"/>
    </source>
</evidence>
<evidence type="ECO:0000256" key="5">
    <source>
        <dbReference type="ARBA" id="ARBA00023242"/>
    </source>
</evidence>
<organism evidence="8 9">
    <name type="scientific">Salix brachista</name>
    <dbReference type="NCBI Taxonomy" id="2182728"/>
    <lineage>
        <taxon>Eukaryota</taxon>
        <taxon>Viridiplantae</taxon>
        <taxon>Streptophyta</taxon>
        <taxon>Embryophyta</taxon>
        <taxon>Tracheophyta</taxon>
        <taxon>Spermatophyta</taxon>
        <taxon>Magnoliopsida</taxon>
        <taxon>eudicotyledons</taxon>
        <taxon>Gunneridae</taxon>
        <taxon>Pentapetalae</taxon>
        <taxon>rosids</taxon>
        <taxon>fabids</taxon>
        <taxon>Malpighiales</taxon>
        <taxon>Salicaceae</taxon>
        <taxon>Saliceae</taxon>
        <taxon>Salix</taxon>
    </lineage>
</organism>
<dbReference type="InterPro" id="IPR026736">
    <property type="entry name" value="Virilizer"/>
</dbReference>
<evidence type="ECO:0000256" key="2">
    <source>
        <dbReference type="ARBA" id="ARBA00008371"/>
    </source>
</evidence>
<feature type="region of interest" description="Disordered" evidence="6">
    <location>
        <begin position="2025"/>
        <end position="2046"/>
    </location>
</feature>
<dbReference type="GO" id="GO:0003723">
    <property type="term" value="F:RNA binding"/>
    <property type="evidence" value="ECO:0007669"/>
    <property type="project" value="TreeGrafter"/>
</dbReference>
<feature type="compositionally biased region" description="Polar residues" evidence="6">
    <location>
        <begin position="1598"/>
        <end position="1614"/>
    </location>
</feature>